<keyword evidence="1" id="KW-1133">Transmembrane helix</keyword>
<sequence length="117" mass="13054">MTLTLLDDVKLDGFPVEQLYPGWAPVSRTPVVDDFSVVVFGEDSSGRQACWWLEGENYSASHVLALHEPVRRRLLTAMDYVFWPLATGVLGGPYLISRLCRAKLCRKSPSTNCRVPG</sequence>
<reference evidence="2 3" key="1">
    <citation type="submission" date="2019-06" db="EMBL/GenBank/DDBJ databases">
        <title>Whole genome shotgun sequence of Gluconobacter roseus NBRC 3990.</title>
        <authorList>
            <person name="Hosoyama A."/>
            <person name="Uohara A."/>
            <person name="Ohji S."/>
            <person name="Ichikawa N."/>
        </authorList>
    </citation>
    <scope>NUCLEOTIDE SEQUENCE [LARGE SCALE GENOMIC DNA]</scope>
    <source>
        <strain evidence="2 3">NBRC 3990</strain>
    </source>
</reference>
<keyword evidence="1" id="KW-0472">Membrane</keyword>
<evidence type="ECO:0000256" key="1">
    <source>
        <dbReference type="SAM" id="Phobius"/>
    </source>
</evidence>
<evidence type="ECO:0000313" key="3">
    <source>
        <dbReference type="Proteomes" id="UP000320772"/>
    </source>
</evidence>
<gene>
    <name evidence="2" type="ORF">GRO01_25010</name>
</gene>
<name>A0A4Y3M8U4_9PROT</name>
<organism evidence="2 3">
    <name type="scientific">Gluconobacter roseus NBRC 3990</name>
    <dbReference type="NCBI Taxonomy" id="1307950"/>
    <lineage>
        <taxon>Bacteria</taxon>
        <taxon>Pseudomonadati</taxon>
        <taxon>Pseudomonadota</taxon>
        <taxon>Alphaproteobacteria</taxon>
        <taxon>Acetobacterales</taxon>
        <taxon>Acetobacteraceae</taxon>
        <taxon>Gluconobacter</taxon>
    </lineage>
</organism>
<dbReference type="Proteomes" id="UP000320772">
    <property type="component" value="Unassembled WGS sequence"/>
</dbReference>
<protein>
    <submittedName>
        <fullName evidence="2">Uncharacterized protein</fullName>
    </submittedName>
</protein>
<feature type="transmembrane region" description="Helical" evidence="1">
    <location>
        <begin position="80"/>
        <end position="97"/>
    </location>
</feature>
<accession>A0A4Y3M8U4</accession>
<dbReference type="EMBL" id="BJLY01000005">
    <property type="protein sequence ID" value="GEB04925.1"/>
    <property type="molecule type" value="Genomic_DNA"/>
</dbReference>
<dbReference type="AlphaFoldDB" id="A0A4Y3M8U4"/>
<comment type="caution">
    <text evidence="2">The sequence shown here is derived from an EMBL/GenBank/DDBJ whole genome shotgun (WGS) entry which is preliminary data.</text>
</comment>
<proteinExistence type="predicted"/>
<evidence type="ECO:0000313" key="2">
    <source>
        <dbReference type="EMBL" id="GEB04925.1"/>
    </source>
</evidence>
<keyword evidence="1" id="KW-0812">Transmembrane</keyword>
<keyword evidence="3" id="KW-1185">Reference proteome</keyword>
<dbReference type="RefSeq" id="WP_062507605.1">
    <property type="nucleotide sequence ID" value="NZ_BAQZ01000006.1"/>
</dbReference>